<dbReference type="SUPFAM" id="SSF53756">
    <property type="entry name" value="UDP-Glycosyltransferase/glycogen phosphorylase"/>
    <property type="match status" value="1"/>
</dbReference>
<evidence type="ECO:0000313" key="3">
    <source>
        <dbReference type="Proteomes" id="UP000198688"/>
    </source>
</evidence>
<dbReference type="InterPro" id="IPR029063">
    <property type="entry name" value="SAM-dependent_MTases_sf"/>
</dbReference>
<evidence type="ECO:0000259" key="1">
    <source>
        <dbReference type="Pfam" id="PF13649"/>
    </source>
</evidence>
<protein>
    <submittedName>
        <fullName evidence="2">Glycosyltransferase involved in cell wall bisynthesis</fullName>
    </submittedName>
</protein>
<keyword evidence="3" id="KW-1185">Reference proteome</keyword>
<accession>A0A1H2A2W1</accession>
<dbReference type="CDD" id="cd03801">
    <property type="entry name" value="GT4_PimA-like"/>
    <property type="match status" value="1"/>
</dbReference>
<gene>
    <name evidence="2" type="ORF">SAMN04489716_3637</name>
</gene>
<evidence type="ECO:0000313" key="2">
    <source>
        <dbReference type="EMBL" id="SDT40311.1"/>
    </source>
</evidence>
<dbReference type="GO" id="GO:0016758">
    <property type="term" value="F:hexosyltransferase activity"/>
    <property type="evidence" value="ECO:0007669"/>
    <property type="project" value="TreeGrafter"/>
</dbReference>
<dbReference type="Pfam" id="PF13649">
    <property type="entry name" value="Methyltransf_25"/>
    <property type="match status" value="1"/>
</dbReference>
<dbReference type="InterPro" id="IPR050194">
    <property type="entry name" value="Glycosyltransferase_grp1"/>
</dbReference>
<organism evidence="2 3">
    <name type="scientific">Actinoplanes derwentensis</name>
    <dbReference type="NCBI Taxonomy" id="113562"/>
    <lineage>
        <taxon>Bacteria</taxon>
        <taxon>Bacillati</taxon>
        <taxon>Actinomycetota</taxon>
        <taxon>Actinomycetes</taxon>
        <taxon>Micromonosporales</taxon>
        <taxon>Micromonosporaceae</taxon>
        <taxon>Actinoplanes</taxon>
    </lineage>
</organism>
<keyword evidence="2" id="KW-0808">Transferase</keyword>
<dbReference type="Gene3D" id="3.40.50.2000">
    <property type="entry name" value="Glycogen Phosphorylase B"/>
    <property type="match status" value="2"/>
</dbReference>
<reference evidence="2 3" key="1">
    <citation type="submission" date="2016-10" db="EMBL/GenBank/DDBJ databases">
        <authorList>
            <person name="de Groot N.N."/>
        </authorList>
    </citation>
    <scope>NUCLEOTIDE SEQUENCE [LARGE SCALE GENOMIC DNA]</scope>
    <source>
        <strain evidence="2 3">DSM 43941</strain>
    </source>
</reference>
<dbReference type="STRING" id="113562.SAMN04489716_3637"/>
<dbReference type="Proteomes" id="UP000198688">
    <property type="component" value="Chromosome I"/>
</dbReference>
<feature type="domain" description="Methyltransferase" evidence="1">
    <location>
        <begin position="454"/>
        <end position="543"/>
    </location>
</feature>
<dbReference type="PANTHER" id="PTHR45947">
    <property type="entry name" value="SULFOQUINOVOSYL TRANSFERASE SQD2"/>
    <property type="match status" value="1"/>
</dbReference>
<sequence>MGELRADPVSRPLYAVLPGGLDDPAAPSGGNRYDREILRRLPAEEHLLPGSWPHPGPAARRALTDLLTAIPDGAVALLDGLVACGVPEILEPHAVRLRLAILVHLPLSDETGLPADVAAELRGHEFQALHLAAAVIATSTPAARRVEELHALTGVHAIPPGVDPAPPAVPSPGGHRFLNVASLTHRKGQDVLLAALTLITDPGWTCTVAGAGEPPGPAVPGVRFVGPLAGAALDDAYANADLFVLPSRAETYGMVITEALARGIPVVASDVGGVPEALGAAPGGGIPGRLVPPDDPDALAGALRDWLTGPELRDRWRADALARRETLTGWDETARLLGEVLQTLVADVSHRDNDAEEAHMTEVHGKIETMPADDLFTGAGRLSGPLPGAGPVPAAAARGELGTFSETGPAPGTTGDDTNGEFSATWLGLREPADAAARSLELVEQLPDEVRTVRDLGCGTGSLGRWLTGHLSGPQHWIMTDRDPELLLRAAAGMPAGVTVSTQRMDVADLTAADLAGTDLITCSALLDLLTAEEVRRLAAVCAEAKTAVLFTLSVTGEVQLAPDDPLDAEVEAAFNTHQRREEGGRRLLGPDAPGVAAAAFEEVGARVIVRPSPWRLGPASPALTAEWLRGWVGAAREERPDLDLDEYLTRRLGTLPHASVGHQDVLAIFE</sequence>
<proteinExistence type="predicted"/>
<dbReference type="SUPFAM" id="SSF53335">
    <property type="entry name" value="S-adenosyl-L-methionine-dependent methyltransferases"/>
    <property type="match status" value="1"/>
</dbReference>
<name>A0A1H2A2W1_9ACTN</name>
<dbReference type="Gene3D" id="3.40.50.150">
    <property type="entry name" value="Vaccinia Virus protein VP39"/>
    <property type="match status" value="1"/>
</dbReference>
<dbReference type="EMBL" id="LT629758">
    <property type="protein sequence ID" value="SDT40311.1"/>
    <property type="molecule type" value="Genomic_DNA"/>
</dbReference>
<dbReference type="AlphaFoldDB" id="A0A1H2A2W1"/>
<dbReference type="PANTHER" id="PTHR45947:SF3">
    <property type="entry name" value="SULFOQUINOVOSYL TRANSFERASE SQD2"/>
    <property type="match status" value="1"/>
</dbReference>
<dbReference type="Pfam" id="PF13692">
    <property type="entry name" value="Glyco_trans_1_4"/>
    <property type="match status" value="1"/>
</dbReference>
<dbReference type="InterPro" id="IPR041698">
    <property type="entry name" value="Methyltransf_25"/>
</dbReference>